<dbReference type="Pfam" id="PF03016">
    <property type="entry name" value="Exostosin_GT47"/>
    <property type="match status" value="1"/>
</dbReference>
<keyword evidence="3" id="KW-0812">Transmembrane</keyword>
<dbReference type="EMBL" id="JBJQOH010000007">
    <property type="protein sequence ID" value="KAL3680489.1"/>
    <property type="molecule type" value="Genomic_DNA"/>
</dbReference>
<feature type="chain" id="PRO_5044795435" description="Exostosin GT47 domain-containing protein" evidence="5">
    <location>
        <begin position="26"/>
        <end position="630"/>
    </location>
</feature>
<comment type="subcellular location">
    <subcellularLocation>
        <location evidence="1">Golgi apparatus membrane</location>
        <topology evidence="1">Single-pass type II membrane protein</topology>
    </subcellularLocation>
</comment>
<dbReference type="AlphaFoldDB" id="A0ABD3GPX3"/>
<evidence type="ECO:0000256" key="4">
    <source>
        <dbReference type="ARBA" id="ARBA00023034"/>
    </source>
</evidence>
<reference evidence="7 8" key="1">
    <citation type="submission" date="2024-09" db="EMBL/GenBank/DDBJ databases">
        <title>Chromosome-scale assembly of Riccia sorocarpa.</title>
        <authorList>
            <person name="Paukszto L."/>
        </authorList>
    </citation>
    <scope>NUCLEOTIDE SEQUENCE [LARGE SCALE GENOMIC DNA]</scope>
    <source>
        <strain evidence="7">LP-2024</strain>
        <tissue evidence="7">Aerial parts of the thallus</tissue>
    </source>
</reference>
<evidence type="ECO:0000256" key="5">
    <source>
        <dbReference type="SAM" id="SignalP"/>
    </source>
</evidence>
<comment type="similarity">
    <text evidence="2">Belongs to the glycosyltransferase 47 family.</text>
</comment>
<keyword evidence="3" id="KW-0735">Signal-anchor</keyword>
<keyword evidence="8" id="KW-1185">Reference proteome</keyword>
<dbReference type="InterPro" id="IPR004263">
    <property type="entry name" value="Exostosin"/>
</dbReference>
<evidence type="ECO:0000259" key="6">
    <source>
        <dbReference type="Pfam" id="PF03016"/>
    </source>
</evidence>
<evidence type="ECO:0000256" key="3">
    <source>
        <dbReference type="ARBA" id="ARBA00022968"/>
    </source>
</evidence>
<evidence type="ECO:0000313" key="7">
    <source>
        <dbReference type="EMBL" id="KAL3680489.1"/>
    </source>
</evidence>
<name>A0ABD3GPX3_9MARC</name>
<protein>
    <recommendedName>
        <fullName evidence="6">Exostosin GT47 domain-containing protein</fullName>
    </recommendedName>
</protein>
<feature type="signal peptide" evidence="5">
    <location>
        <begin position="1"/>
        <end position="25"/>
    </location>
</feature>
<dbReference type="GO" id="GO:0000139">
    <property type="term" value="C:Golgi membrane"/>
    <property type="evidence" value="ECO:0007669"/>
    <property type="project" value="UniProtKB-SubCell"/>
</dbReference>
<keyword evidence="4" id="KW-0333">Golgi apparatus</keyword>
<comment type="caution">
    <text evidence="7">The sequence shown here is derived from an EMBL/GenBank/DDBJ whole genome shotgun (WGS) entry which is preliminary data.</text>
</comment>
<proteinExistence type="inferred from homology"/>
<sequence length="630" mass="71747">MILRMALISPLCVLALLCLWKSTSLAPLNVSHRLCSPQDEHCISRIDESANRNMYNAGKNMFEEEDDFILKSGPESTDTSSSVNKPRAAIDGWFKAFSECVGKSESELVKDPLRLNGGGYLDRKECNSFLIISNSSNSTDLTKDPLPETDHDHPVAEEVMWVKHEKMSADEVAKAYYSAQEAAKWTHLLREIGLPQPNYQAKDKPLYVRGGTPQGTIAPDLPSCEGRYIYLYDLPSKFNADLIAECDTLDRWLDLCDYLQHEGMGLVLDSSQEAGVLFPSGTWYLTFQFNLEPIFHARMKTYECLTTDESKASLFYIPFYGTLDVNKWKFADNATNEDRDRLGLDLVRWLEGRESWKRNNGMDHVLILGDISWDFRRLQDADQWGSKLLQLPQMSAPAKLLIERNPWHPNDIGVPYPTSFHPASDDDIRTWQSHCEKAERKYLVSFVGRPRPTIEANVRGHLIQQCLDNPNECFFLKCKHRERVCLRPDATTDVFLHSHFCMQPPGDTPSRRSVFDSLIGGCIPVLFDPYTAYYQYPWHLPEDPKSFSVYVSTELVLNGTANVIEILKKISPEERAVMRARIIHEILPGLVYSKPGTKHPSFRDAFDISIEGLLQRVANLRTQKAAEAQQ</sequence>
<evidence type="ECO:0000313" key="8">
    <source>
        <dbReference type="Proteomes" id="UP001633002"/>
    </source>
</evidence>
<dbReference type="Proteomes" id="UP001633002">
    <property type="component" value="Unassembled WGS sequence"/>
</dbReference>
<evidence type="ECO:0000256" key="1">
    <source>
        <dbReference type="ARBA" id="ARBA00004323"/>
    </source>
</evidence>
<gene>
    <name evidence="7" type="ORF">R1sor_023445</name>
</gene>
<keyword evidence="5" id="KW-0732">Signal</keyword>
<dbReference type="PANTHER" id="PTHR11062:SF117">
    <property type="entry name" value="XYLOGLUCAN-SPECIFIC GALACTURONOSYLTRANSFERASE 1"/>
    <property type="match status" value="1"/>
</dbReference>
<organism evidence="7 8">
    <name type="scientific">Riccia sorocarpa</name>
    <dbReference type="NCBI Taxonomy" id="122646"/>
    <lineage>
        <taxon>Eukaryota</taxon>
        <taxon>Viridiplantae</taxon>
        <taxon>Streptophyta</taxon>
        <taxon>Embryophyta</taxon>
        <taxon>Marchantiophyta</taxon>
        <taxon>Marchantiopsida</taxon>
        <taxon>Marchantiidae</taxon>
        <taxon>Marchantiales</taxon>
        <taxon>Ricciaceae</taxon>
        <taxon>Riccia</taxon>
    </lineage>
</organism>
<dbReference type="InterPro" id="IPR040911">
    <property type="entry name" value="Exostosin_GT47"/>
</dbReference>
<accession>A0ABD3GPX3</accession>
<dbReference type="PANTHER" id="PTHR11062">
    <property type="entry name" value="EXOSTOSIN HEPARAN SULFATE GLYCOSYLTRANSFERASE -RELATED"/>
    <property type="match status" value="1"/>
</dbReference>
<feature type="domain" description="Exostosin GT47" evidence="6">
    <location>
        <begin position="224"/>
        <end position="566"/>
    </location>
</feature>
<evidence type="ECO:0000256" key="2">
    <source>
        <dbReference type="ARBA" id="ARBA00010271"/>
    </source>
</evidence>